<dbReference type="InterPro" id="IPR037185">
    <property type="entry name" value="EmrE-like"/>
</dbReference>
<evidence type="ECO:0000256" key="4">
    <source>
        <dbReference type="ARBA" id="ARBA00022516"/>
    </source>
</evidence>
<dbReference type="Proteomes" id="UP000606653">
    <property type="component" value="Unassembled WGS sequence"/>
</dbReference>
<keyword evidence="3" id="KW-1003">Cell membrane</keyword>
<keyword evidence="7 12" id="KW-0812">Transmembrane</keyword>
<proteinExistence type="inferred from homology"/>
<comment type="similarity">
    <text evidence="2">Belongs to the EamA transporter family.</text>
</comment>
<comment type="caution">
    <text evidence="14">The sequence shown here is derived from an EMBL/GenBank/DDBJ whole genome shotgun (WGS) entry which is preliminary data.</text>
</comment>
<protein>
    <recommendedName>
        <fullName evidence="13">EamA domain-containing protein</fullName>
    </recommendedName>
</protein>
<evidence type="ECO:0000256" key="5">
    <source>
        <dbReference type="ARBA" id="ARBA00022519"/>
    </source>
</evidence>
<comment type="subcellular location">
    <subcellularLocation>
        <location evidence="1">Cell membrane</location>
        <topology evidence="1">Multi-pass membrane protein</topology>
    </subcellularLocation>
</comment>
<keyword evidence="4" id="KW-0444">Lipid biosynthesis</keyword>
<dbReference type="InterPro" id="IPR000620">
    <property type="entry name" value="EamA_dom"/>
</dbReference>
<evidence type="ECO:0000256" key="9">
    <source>
        <dbReference type="ARBA" id="ARBA00022989"/>
    </source>
</evidence>
<organism evidence="14 15">
    <name type="scientific">Saccharibacillus kuerlensis</name>
    <dbReference type="NCBI Taxonomy" id="459527"/>
    <lineage>
        <taxon>Bacteria</taxon>
        <taxon>Bacillati</taxon>
        <taxon>Bacillota</taxon>
        <taxon>Bacilli</taxon>
        <taxon>Bacillales</taxon>
        <taxon>Paenibacillaceae</taxon>
        <taxon>Saccharibacillus</taxon>
    </lineage>
</organism>
<dbReference type="InterPro" id="IPR000390">
    <property type="entry name" value="Small_drug/metabolite_transptr"/>
</dbReference>
<evidence type="ECO:0000259" key="13">
    <source>
        <dbReference type="Pfam" id="PF00892"/>
    </source>
</evidence>
<evidence type="ECO:0000313" key="14">
    <source>
        <dbReference type="EMBL" id="GGO03182.1"/>
    </source>
</evidence>
<evidence type="ECO:0000256" key="11">
    <source>
        <dbReference type="ARBA" id="ARBA00023136"/>
    </source>
</evidence>
<dbReference type="SUPFAM" id="SSF103481">
    <property type="entry name" value="Multidrug resistance efflux transporter EmrE"/>
    <property type="match status" value="1"/>
</dbReference>
<feature type="transmembrane region" description="Helical" evidence="12">
    <location>
        <begin position="38"/>
        <end position="59"/>
    </location>
</feature>
<feature type="transmembrane region" description="Helical" evidence="12">
    <location>
        <begin position="6"/>
        <end position="26"/>
    </location>
</feature>
<feature type="transmembrane region" description="Helical" evidence="12">
    <location>
        <begin position="90"/>
        <end position="106"/>
    </location>
</feature>
<keyword evidence="6" id="KW-0441">Lipid A biosynthesis</keyword>
<dbReference type="EMBL" id="BMLN01000007">
    <property type="protein sequence ID" value="GGO03182.1"/>
    <property type="molecule type" value="Genomic_DNA"/>
</dbReference>
<dbReference type="PANTHER" id="PTHR30561:SF9">
    <property type="entry name" value="4-AMINO-4-DEOXY-L-ARABINOSE-PHOSPHOUNDECAPRENOL FLIPPASE SUBUNIT ARNF-RELATED"/>
    <property type="match status" value="1"/>
</dbReference>
<dbReference type="Gene3D" id="1.10.3730.20">
    <property type="match status" value="1"/>
</dbReference>
<evidence type="ECO:0000256" key="6">
    <source>
        <dbReference type="ARBA" id="ARBA00022556"/>
    </source>
</evidence>
<evidence type="ECO:0000256" key="3">
    <source>
        <dbReference type="ARBA" id="ARBA00022475"/>
    </source>
</evidence>
<dbReference type="Pfam" id="PF00892">
    <property type="entry name" value="EamA"/>
    <property type="match status" value="1"/>
</dbReference>
<evidence type="ECO:0000256" key="8">
    <source>
        <dbReference type="ARBA" id="ARBA00022985"/>
    </source>
</evidence>
<name>A0ABQ2L4Y6_9BACL</name>
<keyword evidence="5" id="KW-0997">Cell inner membrane</keyword>
<keyword evidence="9 12" id="KW-1133">Transmembrane helix</keyword>
<evidence type="ECO:0000256" key="1">
    <source>
        <dbReference type="ARBA" id="ARBA00004651"/>
    </source>
</evidence>
<evidence type="ECO:0000256" key="2">
    <source>
        <dbReference type="ARBA" id="ARBA00007362"/>
    </source>
</evidence>
<evidence type="ECO:0000256" key="7">
    <source>
        <dbReference type="ARBA" id="ARBA00022692"/>
    </source>
</evidence>
<evidence type="ECO:0000313" key="15">
    <source>
        <dbReference type="Proteomes" id="UP000606653"/>
    </source>
</evidence>
<keyword evidence="8" id="KW-0448">Lipopolysaccharide biosynthesis</keyword>
<feature type="transmembrane region" description="Helical" evidence="12">
    <location>
        <begin position="65"/>
        <end position="83"/>
    </location>
</feature>
<sequence>MWNVDSWIAVLLLPMTLCGAMGGAGLKLYADGKNRLHLLLGLGFYGTGAILNIVLLQFLPFTVVLPANALTYVWTLLIARFRFGEQVNRLRWLGILFILGGLLLLVW</sequence>
<accession>A0ABQ2L4Y6</accession>
<dbReference type="RefSeq" id="WP_018976646.1">
    <property type="nucleotide sequence ID" value="NZ_BMLN01000007.1"/>
</dbReference>
<reference evidence="15" key="1">
    <citation type="journal article" date="2019" name="Int. J. Syst. Evol. Microbiol.">
        <title>The Global Catalogue of Microorganisms (GCM) 10K type strain sequencing project: providing services to taxonomists for standard genome sequencing and annotation.</title>
        <authorList>
            <consortium name="The Broad Institute Genomics Platform"/>
            <consortium name="The Broad Institute Genome Sequencing Center for Infectious Disease"/>
            <person name="Wu L."/>
            <person name="Ma J."/>
        </authorList>
    </citation>
    <scope>NUCLEOTIDE SEQUENCE [LARGE SCALE GENOMIC DNA]</scope>
    <source>
        <strain evidence="15">CGMCC 1.6964</strain>
    </source>
</reference>
<evidence type="ECO:0000256" key="10">
    <source>
        <dbReference type="ARBA" id="ARBA00023098"/>
    </source>
</evidence>
<keyword evidence="11 12" id="KW-0472">Membrane</keyword>
<keyword evidence="15" id="KW-1185">Reference proteome</keyword>
<feature type="domain" description="EamA" evidence="13">
    <location>
        <begin position="15"/>
        <end position="106"/>
    </location>
</feature>
<evidence type="ECO:0000256" key="12">
    <source>
        <dbReference type="SAM" id="Phobius"/>
    </source>
</evidence>
<dbReference type="PANTHER" id="PTHR30561">
    <property type="entry name" value="SMR FAMILY PROTON-DEPENDENT DRUG EFFLUX TRANSPORTER SUGE"/>
    <property type="match status" value="1"/>
</dbReference>
<keyword evidence="10" id="KW-0443">Lipid metabolism</keyword>
<gene>
    <name evidence="14" type="ORF">GCM10010969_27180</name>
</gene>